<dbReference type="Pfam" id="PF07833">
    <property type="entry name" value="Cu_amine_oxidN1"/>
    <property type="match status" value="1"/>
</dbReference>
<dbReference type="RefSeq" id="WP_102365629.1">
    <property type="nucleotide sequence ID" value="NZ_CP020991.1"/>
</dbReference>
<dbReference type="InterPro" id="IPR036582">
    <property type="entry name" value="Mao_N_sf"/>
</dbReference>
<evidence type="ECO:0000259" key="1">
    <source>
        <dbReference type="Pfam" id="PF07833"/>
    </source>
</evidence>
<evidence type="ECO:0000313" key="2">
    <source>
        <dbReference type="EMBL" id="AUO19421.1"/>
    </source>
</evidence>
<dbReference type="KEGG" id="mpec:B9O19_01260"/>
<dbReference type="EMBL" id="CP020991">
    <property type="protein sequence ID" value="AUO19421.1"/>
    <property type="molecule type" value="Genomic_DNA"/>
</dbReference>
<protein>
    <submittedName>
        <fullName evidence="2">Copper amine oxidase-like domain-containing protein</fullName>
    </submittedName>
</protein>
<evidence type="ECO:0000313" key="3">
    <source>
        <dbReference type="Proteomes" id="UP000235589"/>
    </source>
</evidence>
<sequence>MNIKNTSHKIISIITALLLLFSLSIPILSFAETSNISVYIDNKRVSFQANPYMENDRVMVPMRKIFEELGAAVTWDDDTQSVSAVKGQTTAILAIGLNIMYINGEPNTLDNPPNLVYDTTFVPLRAISEALGCIVEWENDKNRVNITSAPLDNSATVFYQTYTTVPDFGACVGISPVSVLENGTIYNYSKTGLETGAQEKYRLVMTSNGFTVLEKENYYIYTKDSLTVLAGYMGDIFRIVILPL</sequence>
<accession>A0A2K9P2E7</accession>
<dbReference type="AlphaFoldDB" id="A0A2K9P2E7"/>
<proteinExistence type="predicted"/>
<keyword evidence="3" id="KW-1185">Reference proteome</keyword>
<gene>
    <name evidence="2" type="ORF">B9O19_01260</name>
</gene>
<feature type="domain" description="Copper amine oxidase-like N-terminal" evidence="1">
    <location>
        <begin position="40"/>
        <end position="146"/>
    </location>
</feature>
<dbReference type="Gene3D" id="3.30.457.10">
    <property type="entry name" value="Copper amine oxidase-like, N-terminal domain"/>
    <property type="match status" value="1"/>
</dbReference>
<dbReference type="Proteomes" id="UP000235589">
    <property type="component" value="Chromosome"/>
</dbReference>
<dbReference type="InterPro" id="IPR012854">
    <property type="entry name" value="Cu_amine_oxidase-like_N"/>
</dbReference>
<dbReference type="OrthoDB" id="9779128at2"/>
<reference evidence="2 3" key="1">
    <citation type="submission" date="2017-04" db="EMBL/GenBank/DDBJ databases">
        <title>Monoglobus pectinilyticus 14 draft genome.</title>
        <authorList>
            <person name="Kim C."/>
            <person name="Rosendale D.I."/>
            <person name="Kelly W.J."/>
            <person name="Tannock G.W."/>
            <person name="Patchett M.L."/>
            <person name="Jordens J.Z."/>
        </authorList>
    </citation>
    <scope>NUCLEOTIDE SEQUENCE [LARGE SCALE GENOMIC DNA]</scope>
    <source>
        <strain evidence="2 3">14</strain>
    </source>
</reference>
<name>A0A2K9P2E7_9FIRM</name>
<dbReference type="GeneID" id="98062662"/>
<organism evidence="2 3">
    <name type="scientific">Monoglobus pectinilyticus</name>
    <dbReference type="NCBI Taxonomy" id="1981510"/>
    <lineage>
        <taxon>Bacteria</taxon>
        <taxon>Bacillati</taxon>
        <taxon>Bacillota</taxon>
        <taxon>Clostridia</taxon>
        <taxon>Monoglobales</taxon>
        <taxon>Monoglobaceae</taxon>
        <taxon>Monoglobus</taxon>
    </lineage>
</organism>
<dbReference type="SUPFAM" id="SSF55383">
    <property type="entry name" value="Copper amine oxidase, domain N"/>
    <property type="match status" value="1"/>
</dbReference>